<evidence type="ECO:0000256" key="5">
    <source>
        <dbReference type="ARBA" id="ARBA00023136"/>
    </source>
</evidence>
<keyword evidence="10" id="KW-1185">Reference proteome</keyword>
<proteinExistence type="inferred from homology"/>
<keyword evidence="5 7" id="KW-0472">Membrane</keyword>
<reference evidence="11" key="2">
    <citation type="submission" date="2025-08" db="UniProtKB">
        <authorList>
            <consortium name="RefSeq"/>
        </authorList>
    </citation>
    <scope>IDENTIFICATION</scope>
    <source>
        <tissue evidence="11">Blood</tissue>
    </source>
</reference>
<keyword evidence="2 7" id="KW-0812">Transmembrane</keyword>
<comment type="subcellular location">
    <subcellularLocation>
        <location evidence="1">Membrane</location>
        <topology evidence="1">Multi-pass membrane protein</topology>
    </subcellularLocation>
</comment>
<dbReference type="PROSITE" id="PS51225">
    <property type="entry name" value="MARVEL"/>
    <property type="match status" value="1"/>
</dbReference>
<feature type="domain" description="MARVEL" evidence="9">
    <location>
        <begin position="1"/>
        <end position="132"/>
    </location>
</feature>
<dbReference type="InterPro" id="IPR047123">
    <property type="entry name" value="MYADM-like"/>
</dbReference>
<dbReference type="OrthoDB" id="8858921at2759"/>
<evidence type="ECO:0000313" key="11">
    <source>
        <dbReference type="RefSeq" id="XP_053537590.1"/>
    </source>
</evidence>
<feature type="transmembrane region" description="Helical" evidence="8">
    <location>
        <begin position="169"/>
        <end position="192"/>
    </location>
</feature>
<organism evidence="10 11">
    <name type="scientific">Ictalurus punctatus</name>
    <name type="common">Channel catfish</name>
    <name type="synonym">Silurus punctatus</name>
    <dbReference type="NCBI Taxonomy" id="7998"/>
    <lineage>
        <taxon>Eukaryota</taxon>
        <taxon>Metazoa</taxon>
        <taxon>Chordata</taxon>
        <taxon>Craniata</taxon>
        <taxon>Vertebrata</taxon>
        <taxon>Euteleostomi</taxon>
        <taxon>Actinopterygii</taxon>
        <taxon>Neopterygii</taxon>
        <taxon>Teleostei</taxon>
        <taxon>Ostariophysi</taxon>
        <taxon>Siluriformes</taxon>
        <taxon>Ictaluridae</taxon>
        <taxon>Ictalurus</taxon>
    </lineage>
</organism>
<feature type="transmembrane region" description="Helical" evidence="8">
    <location>
        <begin position="30"/>
        <end position="58"/>
    </location>
</feature>
<sequence>MLCIHVANIAALLSSCVSFGLIICSRRWDGEVGVLCVFCWTFSFIGSLLNLLTLMFSFHMGVRPIFWRNISITISSYAALFCLSASIIFPNYFLKGQEDNEFYSYFILVEIFSCIATLGHLVEVWMVWIDPTCYMAMGSGLLQVSQTYIASAIVFFLANIVPFKDHPAMIWSLAVYCMCFFCTFVSIICCTFQNQHNQIWQKGFNLIAAVMYLSVAWPVFHLIQDLGQIVFPGSCQNDLGLWPQTRLIIVLGLTAFNFLLYLLSVCDACILRSNVNEEEENTTSSSTSEPRPIETPDEIRASVLPVELSRSLQQQNIIGNHQSLHRTDLRSQQNSFNVYIKNLNIYVNK</sequence>
<reference evidence="10" key="1">
    <citation type="journal article" date="2016" name="Nat. Commun.">
        <title>The channel catfish genome sequence provides insights into the evolution of scale formation in teleosts.</title>
        <authorList>
            <person name="Liu Z."/>
            <person name="Liu S."/>
            <person name="Yao J."/>
            <person name="Bao L."/>
            <person name="Zhang J."/>
            <person name="Li Y."/>
            <person name="Jiang C."/>
            <person name="Sun L."/>
            <person name="Wang R."/>
            <person name="Zhang Y."/>
            <person name="Zhou T."/>
            <person name="Zeng Q."/>
            <person name="Fu Q."/>
            <person name="Gao S."/>
            <person name="Li N."/>
            <person name="Koren S."/>
            <person name="Jiang Y."/>
            <person name="Zimin A."/>
            <person name="Xu P."/>
            <person name="Phillippy A.M."/>
            <person name="Geng X."/>
            <person name="Song L."/>
            <person name="Sun F."/>
            <person name="Li C."/>
            <person name="Wang X."/>
            <person name="Chen A."/>
            <person name="Jin Y."/>
            <person name="Yuan Z."/>
            <person name="Yang Y."/>
            <person name="Tan S."/>
            <person name="Peatman E."/>
            <person name="Lu J."/>
            <person name="Qin Z."/>
            <person name="Dunham R."/>
            <person name="Li Z."/>
            <person name="Sonstegard T."/>
            <person name="Feng J."/>
            <person name="Danzmann R.G."/>
            <person name="Schroeder S."/>
            <person name="Scheffler B."/>
            <person name="Duke M.V."/>
            <person name="Ballard L."/>
            <person name="Kucuktas H."/>
            <person name="Kaltenboeck L."/>
            <person name="Liu H."/>
            <person name="Armbruster J."/>
            <person name="Xie Y."/>
            <person name="Kirby M.L."/>
            <person name="Tian Y."/>
            <person name="Flanagan M.E."/>
            <person name="Mu W."/>
            <person name="Waldbieser G.C."/>
        </authorList>
    </citation>
    <scope>NUCLEOTIDE SEQUENCE [LARGE SCALE GENOMIC DNA]</scope>
    <source>
        <strain evidence="10">SDA103</strain>
    </source>
</reference>
<protein>
    <submittedName>
        <fullName evidence="11">Myeloid-associated differentiation marker homolog</fullName>
    </submittedName>
</protein>
<evidence type="ECO:0000256" key="1">
    <source>
        <dbReference type="ARBA" id="ARBA00004141"/>
    </source>
</evidence>
<evidence type="ECO:0000256" key="4">
    <source>
        <dbReference type="ARBA" id="ARBA00022989"/>
    </source>
</evidence>
<dbReference type="KEGG" id="ipu:108267196"/>
<dbReference type="RefSeq" id="XP_053537590.1">
    <property type="nucleotide sequence ID" value="XM_053681615.1"/>
</dbReference>
<dbReference type="GO" id="GO:0016020">
    <property type="term" value="C:membrane"/>
    <property type="evidence" value="ECO:0007669"/>
    <property type="project" value="UniProtKB-SubCell"/>
</dbReference>
<feature type="transmembrane region" description="Helical" evidence="8">
    <location>
        <begin position="243"/>
        <end position="263"/>
    </location>
</feature>
<comment type="similarity">
    <text evidence="6">Belongs to the MAL family.</text>
</comment>
<feature type="transmembrane region" description="Helical" evidence="8">
    <location>
        <begin position="204"/>
        <end position="223"/>
    </location>
</feature>
<dbReference type="AlphaFoldDB" id="A0A9F7R2G9"/>
<evidence type="ECO:0000259" key="9">
    <source>
        <dbReference type="PROSITE" id="PS51225"/>
    </source>
</evidence>
<name>A0A9F7R2G9_ICTPU</name>
<feature type="transmembrane region" description="Helical" evidence="8">
    <location>
        <begin position="70"/>
        <end position="93"/>
    </location>
</feature>
<dbReference type="Proteomes" id="UP000221080">
    <property type="component" value="Chromosome 7"/>
</dbReference>
<evidence type="ECO:0000256" key="8">
    <source>
        <dbReference type="SAM" id="Phobius"/>
    </source>
</evidence>
<dbReference type="PANTHER" id="PTHR17068:SF3">
    <property type="entry name" value="MYELOID-ASSOCIATED DIFFERENTIATION MARKER"/>
    <property type="match status" value="1"/>
</dbReference>
<dbReference type="PANTHER" id="PTHR17068">
    <property type="entry name" value="MYELOID-ASSOCIATED DIFFERENTIATION MARKER MYADM FAMILY MEMBER"/>
    <property type="match status" value="1"/>
</dbReference>
<dbReference type="GeneID" id="108267196"/>
<evidence type="ECO:0000313" key="10">
    <source>
        <dbReference type="Proteomes" id="UP000221080"/>
    </source>
</evidence>
<evidence type="ECO:0000256" key="6">
    <source>
        <dbReference type="ARBA" id="ARBA00034721"/>
    </source>
</evidence>
<gene>
    <name evidence="11" type="primary">LOC108267196</name>
</gene>
<dbReference type="InterPro" id="IPR008253">
    <property type="entry name" value="Marvel"/>
</dbReference>
<keyword evidence="3" id="KW-0677">Repeat</keyword>
<feature type="transmembrane region" description="Helical" evidence="8">
    <location>
        <begin position="141"/>
        <end position="163"/>
    </location>
</feature>
<keyword evidence="4 8" id="KW-1133">Transmembrane helix</keyword>
<accession>A0A9F7R2G9</accession>
<evidence type="ECO:0000256" key="7">
    <source>
        <dbReference type="PROSITE-ProRule" id="PRU00581"/>
    </source>
</evidence>
<evidence type="ECO:0000256" key="3">
    <source>
        <dbReference type="ARBA" id="ARBA00022737"/>
    </source>
</evidence>
<evidence type="ECO:0000256" key="2">
    <source>
        <dbReference type="ARBA" id="ARBA00022692"/>
    </source>
</evidence>
<feature type="transmembrane region" description="Helical" evidence="8">
    <location>
        <begin position="105"/>
        <end position="129"/>
    </location>
</feature>